<gene>
    <name evidence="2" type="ORF">GCM10022242_39700</name>
</gene>
<evidence type="ECO:0000259" key="1">
    <source>
        <dbReference type="Pfam" id="PF12728"/>
    </source>
</evidence>
<reference evidence="3" key="1">
    <citation type="journal article" date="2019" name="Int. J. Syst. Evol. Microbiol.">
        <title>The Global Catalogue of Microorganisms (GCM) 10K type strain sequencing project: providing services to taxonomists for standard genome sequencing and annotation.</title>
        <authorList>
            <consortium name="The Broad Institute Genomics Platform"/>
            <consortium name="The Broad Institute Genome Sequencing Center for Infectious Disease"/>
            <person name="Wu L."/>
            <person name="Ma J."/>
        </authorList>
    </citation>
    <scope>NUCLEOTIDE SEQUENCE [LARGE SCALE GENOMIC DNA]</scope>
    <source>
        <strain evidence="3">JCM 16953</strain>
    </source>
</reference>
<comment type="caution">
    <text evidence="2">The sequence shown here is derived from an EMBL/GenBank/DDBJ whole genome shotgun (WGS) entry which is preliminary data.</text>
</comment>
<organism evidence="2 3">
    <name type="scientific">Nocardioides panacisoli</name>
    <dbReference type="NCBI Taxonomy" id="627624"/>
    <lineage>
        <taxon>Bacteria</taxon>
        <taxon>Bacillati</taxon>
        <taxon>Actinomycetota</taxon>
        <taxon>Actinomycetes</taxon>
        <taxon>Propionibacteriales</taxon>
        <taxon>Nocardioidaceae</taxon>
        <taxon>Nocardioides</taxon>
    </lineage>
</organism>
<accession>A0ABP7J4X8</accession>
<protein>
    <recommendedName>
        <fullName evidence="1">Helix-turn-helix domain-containing protein</fullName>
    </recommendedName>
</protein>
<dbReference type="InterPro" id="IPR041657">
    <property type="entry name" value="HTH_17"/>
</dbReference>
<name>A0ABP7J4X8_9ACTN</name>
<evidence type="ECO:0000313" key="2">
    <source>
        <dbReference type="EMBL" id="GAA3834710.1"/>
    </source>
</evidence>
<dbReference type="EMBL" id="BAABAH010000020">
    <property type="protein sequence ID" value="GAA3834710.1"/>
    <property type="molecule type" value="Genomic_DNA"/>
</dbReference>
<dbReference type="RefSeq" id="WP_344778804.1">
    <property type="nucleotide sequence ID" value="NZ_BAABAH010000020.1"/>
</dbReference>
<proteinExistence type="predicted"/>
<sequence>MSSPSAQRFLTIREVADFLGLGHRKTRALIERNYLPARRVDGRICIAADDVADYLIASKRWRKTLGALAGTG</sequence>
<dbReference type="InterPro" id="IPR010093">
    <property type="entry name" value="SinI_DNA-bd"/>
</dbReference>
<dbReference type="Pfam" id="PF12728">
    <property type="entry name" value="HTH_17"/>
    <property type="match status" value="1"/>
</dbReference>
<keyword evidence="3" id="KW-1185">Reference proteome</keyword>
<evidence type="ECO:0000313" key="3">
    <source>
        <dbReference type="Proteomes" id="UP001501821"/>
    </source>
</evidence>
<dbReference type="NCBIfam" id="TIGR01764">
    <property type="entry name" value="excise"/>
    <property type="match status" value="1"/>
</dbReference>
<dbReference type="Proteomes" id="UP001501821">
    <property type="component" value="Unassembled WGS sequence"/>
</dbReference>
<feature type="domain" description="Helix-turn-helix" evidence="1">
    <location>
        <begin position="9"/>
        <end position="55"/>
    </location>
</feature>